<evidence type="ECO:0000313" key="3">
    <source>
        <dbReference type="EMBL" id="KAA8630198.1"/>
    </source>
</evidence>
<reference evidence="3 4" key="1">
    <citation type="submission" date="2017-07" db="EMBL/GenBank/DDBJ databases">
        <title>Genome sequence of the Sordaria macrospora wild type strain R19027.</title>
        <authorList>
            <person name="Nowrousian M."/>
            <person name="Teichert I."/>
            <person name="Kueck U."/>
        </authorList>
    </citation>
    <scope>NUCLEOTIDE SEQUENCE [LARGE SCALE GENOMIC DNA]</scope>
    <source>
        <strain evidence="3 4">R19027</strain>
        <tissue evidence="3">Mycelium</tissue>
    </source>
</reference>
<protein>
    <submittedName>
        <fullName evidence="3">Uncharacterized protein</fullName>
    </submittedName>
</protein>
<keyword evidence="1" id="KW-0175">Coiled coil</keyword>
<feature type="compositionally biased region" description="Basic and acidic residues" evidence="2">
    <location>
        <begin position="263"/>
        <end position="273"/>
    </location>
</feature>
<accession>A0A8S8ZLM7</accession>
<evidence type="ECO:0000256" key="2">
    <source>
        <dbReference type="SAM" id="MobiDB-lite"/>
    </source>
</evidence>
<proteinExistence type="predicted"/>
<evidence type="ECO:0000313" key="4">
    <source>
        <dbReference type="Proteomes" id="UP000433876"/>
    </source>
</evidence>
<organism evidence="3 4">
    <name type="scientific">Sordaria macrospora</name>
    <dbReference type="NCBI Taxonomy" id="5147"/>
    <lineage>
        <taxon>Eukaryota</taxon>
        <taxon>Fungi</taxon>
        <taxon>Dikarya</taxon>
        <taxon>Ascomycota</taxon>
        <taxon>Pezizomycotina</taxon>
        <taxon>Sordariomycetes</taxon>
        <taxon>Sordariomycetidae</taxon>
        <taxon>Sordariales</taxon>
        <taxon>Sordariaceae</taxon>
        <taxon>Sordaria</taxon>
    </lineage>
</organism>
<sequence length="273" mass="31703">MNNDADKKFYASYGFEESGEALEVVRKSAEEGEEGVKGQFVSMAAREGVIRALVNERRAGLMDGVGKWTRWRKGCEHLRTLRAEELAARKRGKRENKPEEVLEEISQEQESLEEALKKLDKLKGEMLKLEFLKETSEEVISRRKFKEQRLKEKLKEYTTRKEISEKKILKLEILMESFSLLKDIPRNKLQADNARMSFSLMEGIPQNEQPGKMETRSLFRDISCRTSPSISFPSFELDCTTRWTAERGNIAETDDIVETIENQESHEDDRETR</sequence>
<comment type="caution">
    <text evidence="3">The sequence shown here is derived from an EMBL/GenBank/DDBJ whole genome shotgun (WGS) entry which is preliminary data.</text>
</comment>
<gene>
    <name evidence="3" type="ORF">SMACR_06844</name>
</gene>
<name>A0A8S8ZLM7_SORMA</name>
<dbReference type="EMBL" id="NMPR01000111">
    <property type="protein sequence ID" value="KAA8630198.1"/>
    <property type="molecule type" value="Genomic_DNA"/>
</dbReference>
<feature type="coiled-coil region" evidence="1">
    <location>
        <begin position="102"/>
        <end position="167"/>
    </location>
</feature>
<dbReference type="VEuPathDB" id="FungiDB:SMAC_06844"/>
<feature type="region of interest" description="Disordered" evidence="2">
    <location>
        <begin position="250"/>
        <end position="273"/>
    </location>
</feature>
<dbReference type="Proteomes" id="UP000433876">
    <property type="component" value="Unassembled WGS sequence"/>
</dbReference>
<evidence type="ECO:0000256" key="1">
    <source>
        <dbReference type="SAM" id="Coils"/>
    </source>
</evidence>
<dbReference type="AlphaFoldDB" id="A0A8S8ZLM7"/>